<dbReference type="InterPro" id="IPR027417">
    <property type="entry name" value="P-loop_NTPase"/>
</dbReference>
<gene>
    <name evidence="1" type="ORF">A1QC_11790</name>
</gene>
<reference evidence="1 2" key="1">
    <citation type="journal article" date="2012" name="Science">
        <title>Ecological populations of bacteria act as socially cohesive units of antibiotic production and resistance.</title>
        <authorList>
            <person name="Cordero O.X."/>
            <person name="Wildschutte H."/>
            <person name="Kirkup B."/>
            <person name="Proehl S."/>
            <person name="Ngo L."/>
            <person name="Hussain F."/>
            <person name="Le Roux F."/>
            <person name="Mincer T."/>
            <person name="Polz M.F."/>
        </authorList>
    </citation>
    <scope>NUCLEOTIDE SEQUENCE [LARGE SCALE GENOMIC DNA]</scope>
    <source>
        <strain evidence="1 2">1S-45</strain>
    </source>
</reference>
<keyword evidence="1" id="KW-0132">Cell division</keyword>
<dbReference type="Gene3D" id="3.40.50.300">
    <property type="entry name" value="P-loop containing nucleotide triphosphate hydrolases"/>
    <property type="match status" value="1"/>
</dbReference>
<proteinExistence type="predicted"/>
<dbReference type="STRING" id="1188252.A1QC_11790"/>
<keyword evidence="2" id="KW-1185">Reference proteome</keyword>
<evidence type="ECO:0000313" key="2">
    <source>
        <dbReference type="Proteomes" id="UP000094070"/>
    </source>
</evidence>
<comment type="caution">
    <text evidence="1">The sequence shown here is derived from an EMBL/GenBank/DDBJ whole genome shotgun (WGS) entry which is preliminary data.</text>
</comment>
<accession>A0A1E5DZP3</accession>
<evidence type="ECO:0000313" key="1">
    <source>
        <dbReference type="EMBL" id="OEF23503.1"/>
    </source>
</evidence>
<keyword evidence="1" id="KW-0131">Cell cycle</keyword>
<dbReference type="OrthoDB" id="531205at2"/>
<sequence>MAQIGKLYFYTGKMGSGKSTHSTQLSNDINGVHISEDEWLSTLYPDLILSFEDYLRFASRIKPLIYRHVQQILKSGADVVLDFPANTYQQREWFKQLVESVQAQHELIYIDADNAVCLQQIEQRRIEQPERAKFDTEAMFYHVSQYFEPPNPHEGFTIRVIKSNKGN</sequence>
<dbReference type="AlphaFoldDB" id="A0A1E5DZP3"/>
<dbReference type="SUPFAM" id="SSF52540">
    <property type="entry name" value="P-loop containing nucleoside triphosphate hydrolases"/>
    <property type="match status" value="1"/>
</dbReference>
<name>A0A1E5DZP3_9VIBR</name>
<dbReference type="eggNOG" id="COG0645">
    <property type="taxonomic scope" value="Bacteria"/>
</dbReference>
<dbReference type="Pfam" id="PF13671">
    <property type="entry name" value="AAA_33"/>
    <property type="match status" value="1"/>
</dbReference>
<dbReference type="GO" id="GO:0051301">
    <property type="term" value="P:cell division"/>
    <property type="evidence" value="ECO:0007669"/>
    <property type="project" value="UniProtKB-KW"/>
</dbReference>
<protein>
    <submittedName>
        <fullName evidence="1">Cell division protein ZipA</fullName>
    </submittedName>
</protein>
<organism evidence="1 2">
    <name type="scientific">Vibrio rumoiensis 1S-45</name>
    <dbReference type="NCBI Taxonomy" id="1188252"/>
    <lineage>
        <taxon>Bacteria</taxon>
        <taxon>Pseudomonadati</taxon>
        <taxon>Pseudomonadota</taxon>
        <taxon>Gammaproteobacteria</taxon>
        <taxon>Vibrionales</taxon>
        <taxon>Vibrionaceae</taxon>
        <taxon>Vibrio</taxon>
    </lineage>
</organism>
<dbReference type="EMBL" id="AJYK02000089">
    <property type="protein sequence ID" value="OEF23503.1"/>
    <property type="molecule type" value="Genomic_DNA"/>
</dbReference>
<dbReference type="RefSeq" id="WP_017026728.1">
    <property type="nucleotide sequence ID" value="NZ_AJYK02000089.1"/>
</dbReference>
<dbReference type="Proteomes" id="UP000094070">
    <property type="component" value="Unassembled WGS sequence"/>
</dbReference>